<dbReference type="EMBL" id="VSSQ01059808">
    <property type="protein sequence ID" value="MPN13313.1"/>
    <property type="molecule type" value="Genomic_DNA"/>
</dbReference>
<protein>
    <submittedName>
        <fullName evidence="1">Uncharacterized protein</fullName>
    </submittedName>
</protein>
<evidence type="ECO:0000313" key="1">
    <source>
        <dbReference type="EMBL" id="MPN13313.1"/>
    </source>
</evidence>
<accession>A0A645FM92</accession>
<proteinExistence type="predicted"/>
<reference evidence="1" key="1">
    <citation type="submission" date="2019-08" db="EMBL/GenBank/DDBJ databases">
        <authorList>
            <person name="Kucharzyk K."/>
            <person name="Murdoch R.W."/>
            <person name="Higgins S."/>
            <person name="Loffler F."/>
        </authorList>
    </citation>
    <scope>NUCLEOTIDE SEQUENCE</scope>
</reference>
<sequence length="141" mass="15481">MCPEGTQPEGGIGVENASVRRYICYSGNLTGASNHGLYLKAKGENFYSYNQMIFKLSYLYKRQRELGGKKLPLLGENSGASELNAFAQTPYLKEGTPYAVRHNGKTNTLHGDGHVESASPAEIKTEYGGQASFTDADFRYL</sequence>
<name>A0A645FM92_9ZZZZ</name>
<comment type="caution">
    <text evidence="1">The sequence shown here is derived from an EMBL/GenBank/DDBJ whole genome shotgun (WGS) entry which is preliminary data.</text>
</comment>
<dbReference type="AlphaFoldDB" id="A0A645FM92"/>
<gene>
    <name evidence="1" type="ORF">SDC9_160634</name>
</gene>
<dbReference type="NCBIfam" id="TIGR04294">
    <property type="entry name" value="pre_pil_HX9DG"/>
    <property type="match status" value="1"/>
</dbReference>
<organism evidence="1">
    <name type="scientific">bioreactor metagenome</name>
    <dbReference type="NCBI Taxonomy" id="1076179"/>
    <lineage>
        <taxon>unclassified sequences</taxon>
        <taxon>metagenomes</taxon>
        <taxon>ecological metagenomes</taxon>
    </lineage>
</organism>
<dbReference type="InterPro" id="IPR027558">
    <property type="entry name" value="Pre_pil_HX9DG_C"/>
</dbReference>